<dbReference type="InterPro" id="IPR000792">
    <property type="entry name" value="Tscrpt_reg_LuxR_C"/>
</dbReference>
<keyword evidence="6" id="KW-1185">Reference proteome</keyword>
<dbReference type="PROSITE" id="PS00622">
    <property type="entry name" value="HTH_LUXR_1"/>
    <property type="match status" value="1"/>
</dbReference>
<keyword evidence="3" id="KW-0804">Transcription</keyword>
<dbReference type="SUPFAM" id="SSF52540">
    <property type="entry name" value="P-loop containing nucleoside triphosphate hydrolases"/>
    <property type="match status" value="1"/>
</dbReference>
<evidence type="ECO:0000313" key="5">
    <source>
        <dbReference type="EMBL" id="PQM49994.1"/>
    </source>
</evidence>
<protein>
    <submittedName>
        <fullName evidence="5">Helix-turn-helix transcriptional regulator</fullName>
    </submittedName>
</protein>
<feature type="domain" description="HTH luxR-type" evidence="4">
    <location>
        <begin position="804"/>
        <end position="869"/>
    </location>
</feature>
<evidence type="ECO:0000313" key="6">
    <source>
        <dbReference type="Proteomes" id="UP000237911"/>
    </source>
</evidence>
<proteinExistence type="predicted"/>
<dbReference type="InterPro" id="IPR016032">
    <property type="entry name" value="Sig_transdc_resp-reg_C-effctor"/>
</dbReference>
<comment type="caution">
    <text evidence="5">The sequence shown here is derived from an EMBL/GenBank/DDBJ whole genome shotgun (WGS) entry which is preliminary data.</text>
</comment>
<dbReference type="Gene3D" id="3.40.50.300">
    <property type="entry name" value="P-loop containing nucleotide triphosphate hydrolases"/>
    <property type="match status" value="1"/>
</dbReference>
<evidence type="ECO:0000259" key="4">
    <source>
        <dbReference type="PROSITE" id="PS50043"/>
    </source>
</evidence>
<name>A0A9X7IJ87_9MYCO</name>
<evidence type="ECO:0000256" key="2">
    <source>
        <dbReference type="ARBA" id="ARBA00023125"/>
    </source>
</evidence>
<dbReference type="InterPro" id="IPR036388">
    <property type="entry name" value="WH-like_DNA-bd_sf"/>
</dbReference>
<dbReference type="InterPro" id="IPR027417">
    <property type="entry name" value="P-loop_NTPase"/>
</dbReference>
<evidence type="ECO:0000256" key="3">
    <source>
        <dbReference type="ARBA" id="ARBA00023163"/>
    </source>
</evidence>
<dbReference type="SUPFAM" id="SSF46894">
    <property type="entry name" value="C-terminal effector domain of the bipartite response regulators"/>
    <property type="match status" value="1"/>
</dbReference>
<dbReference type="GO" id="GO:0003677">
    <property type="term" value="F:DNA binding"/>
    <property type="evidence" value="ECO:0007669"/>
    <property type="project" value="UniProtKB-KW"/>
</dbReference>
<dbReference type="Pfam" id="PF00196">
    <property type="entry name" value="GerE"/>
    <property type="match status" value="1"/>
</dbReference>
<dbReference type="PROSITE" id="PS50043">
    <property type="entry name" value="HTH_LUXR_2"/>
    <property type="match status" value="1"/>
</dbReference>
<gene>
    <name evidence="5" type="ORF">C5U48_22575</name>
</gene>
<dbReference type="EMBL" id="PUEV01000116">
    <property type="protein sequence ID" value="PQM49994.1"/>
    <property type="molecule type" value="Genomic_DNA"/>
</dbReference>
<organism evidence="5 6">
    <name type="scientific">Mycolicibacter virginiensis</name>
    <dbReference type="NCBI Taxonomy" id="1795032"/>
    <lineage>
        <taxon>Bacteria</taxon>
        <taxon>Bacillati</taxon>
        <taxon>Actinomycetota</taxon>
        <taxon>Actinomycetes</taxon>
        <taxon>Mycobacteriales</taxon>
        <taxon>Mycobacteriaceae</taxon>
        <taxon>Mycolicibacter</taxon>
    </lineage>
</organism>
<dbReference type="SMART" id="SM00421">
    <property type="entry name" value="HTH_LUXR"/>
    <property type="match status" value="1"/>
</dbReference>
<reference evidence="5 6" key="1">
    <citation type="submission" date="2018-02" db="EMBL/GenBank/DDBJ databases">
        <title>Draft genome sequence of Mycobacterium virginiense isolated from mud of a swine farm in Japan.</title>
        <authorList>
            <person name="Ohya K."/>
        </authorList>
    </citation>
    <scope>NUCLEOTIDE SEQUENCE [LARGE SCALE GENOMIC DNA]</scope>
    <source>
        <strain evidence="5 6">GF75</strain>
    </source>
</reference>
<dbReference type="Proteomes" id="UP000237911">
    <property type="component" value="Unassembled WGS sequence"/>
</dbReference>
<dbReference type="CDD" id="cd06170">
    <property type="entry name" value="LuxR_C_like"/>
    <property type="match status" value="1"/>
</dbReference>
<sequence>MRLSWPLTARPAAMRTLETAIVASDVSGIVVHGASGVGKSRIAREALSAAESRGSETRWAVGTSSARAIPLGAFAAWTPPGVTDTVQLLREVIESLVSAPTGATVVVAVDDAHLLDDLSAFVVHQIVQRGMAKVVLTVRDGESIPAAVHEIWAASRFERLDLQPLSIEETTTLLSVAMAGPVDLDAVQRLWKLTRGNVLYLRHIVEQEVADGRIVQQRGYWRWIGDPIMPLSLVELIESRLGTLPGPISDVIDTLAVGEPIDLATLTRVTSPVAVEEADTRGLITLESIVGGVQVRVAHPLYGEVRRTRAPATRLRRLRGVVAAELAAADDRDDIQVVVRRATLSLDSDLVPDAELLVRAASGAVWLADLALAERLAGAAIRAGAGPEPSFVRAHALSWLGRGQEADTVLAEIAVSDLADGERGRLAFLRASNMLWALGEPERAKQIIDEASRDVPQQARSYVDAFLTVYWFAVDRPDMAGQAAEVFDIEKLPAVVGAEIAWVLAAIAADAGRTAEAVATAEAGYSVAARSLDAPQMSFNIADAQIGALLMAGRIGDAVEAAERVGRQAAQLPGAAQSLGVAVGGLAALGAGRLDAACRLLEQAEAGLSASHAIGWGYRYLVPGITALAMRGATDEAAAALATLDKLPRPFRLLDCDRSLARAWVVAAQGTVKEAIAVVRSAAEKAASKGQFAAEVICLQTAAQFGDRTGADRLRELEAVVEGPRVGLAARFAAALRDGDAAEMALVSQDFERMGDLVAAVDAAAQAAIGYRRQDLRGTALVCATRAAALAEQCGGASTPALRQAAEPLPLTDREQEIVMLIGAGLSNREIAERLTVSVRTVESHIYRAMLKTDTNGRDELAALRPRRR</sequence>
<dbReference type="PANTHER" id="PTHR44688:SF16">
    <property type="entry name" value="DNA-BINDING TRANSCRIPTIONAL ACTIVATOR DEVR_DOSR"/>
    <property type="match status" value="1"/>
</dbReference>
<accession>A0A9X7IJ87</accession>
<dbReference type="PRINTS" id="PR00038">
    <property type="entry name" value="HTHLUXR"/>
</dbReference>
<keyword evidence="1" id="KW-0805">Transcription regulation</keyword>
<dbReference type="Gene3D" id="1.10.10.10">
    <property type="entry name" value="Winged helix-like DNA-binding domain superfamily/Winged helix DNA-binding domain"/>
    <property type="match status" value="1"/>
</dbReference>
<keyword evidence="2" id="KW-0238">DNA-binding</keyword>
<dbReference type="AlphaFoldDB" id="A0A9X7IJ87"/>
<evidence type="ECO:0000256" key="1">
    <source>
        <dbReference type="ARBA" id="ARBA00023015"/>
    </source>
</evidence>
<dbReference type="GO" id="GO:0006355">
    <property type="term" value="P:regulation of DNA-templated transcription"/>
    <property type="evidence" value="ECO:0007669"/>
    <property type="project" value="InterPro"/>
</dbReference>
<dbReference type="PANTHER" id="PTHR44688">
    <property type="entry name" value="DNA-BINDING TRANSCRIPTIONAL ACTIVATOR DEVR_DOSR"/>
    <property type="match status" value="1"/>
</dbReference>